<gene>
    <name evidence="2" type="ORF">HPB51_019731</name>
</gene>
<name>A0A9J6F5E8_RHIMP</name>
<dbReference type="Proteomes" id="UP000821866">
    <property type="component" value="Chromosome 1"/>
</dbReference>
<keyword evidence="3" id="KW-1185">Reference proteome</keyword>
<reference evidence="2" key="2">
    <citation type="submission" date="2021-09" db="EMBL/GenBank/DDBJ databases">
        <authorList>
            <person name="Jia N."/>
            <person name="Wang J."/>
            <person name="Shi W."/>
            <person name="Du L."/>
            <person name="Sun Y."/>
            <person name="Zhan W."/>
            <person name="Jiang J."/>
            <person name="Wang Q."/>
            <person name="Zhang B."/>
            <person name="Ji P."/>
            <person name="Sakyi L.B."/>
            <person name="Cui X."/>
            <person name="Yuan T."/>
            <person name="Jiang B."/>
            <person name="Yang W."/>
            <person name="Lam T.T.-Y."/>
            <person name="Chang Q."/>
            <person name="Ding S."/>
            <person name="Wang X."/>
            <person name="Zhu J."/>
            <person name="Ruan X."/>
            <person name="Zhao L."/>
            <person name="Wei J."/>
            <person name="Que T."/>
            <person name="Du C."/>
            <person name="Cheng J."/>
            <person name="Dai P."/>
            <person name="Han X."/>
            <person name="Huang E."/>
            <person name="Gao Y."/>
            <person name="Liu J."/>
            <person name="Shao H."/>
            <person name="Ye R."/>
            <person name="Li L."/>
            <person name="Wei W."/>
            <person name="Wang X."/>
            <person name="Wang C."/>
            <person name="Huo Q."/>
            <person name="Li W."/>
            <person name="Guo W."/>
            <person name="Chen H."/>
            <person name="Chen S."/>
            <person name="Zhou L."/>
            <person name="Zhou L."/>
            <person name="Ni X."/>
            <person name="Tian J."/>
            <person name="Zhou Y."/>
            <person name="Sheng Y."/>
            <person name="Liu T."/>
            <person name="Pan Y."/>
            <person name="Xia L."/>
            <person name="Li J."/>
            <person name="Zhao F."/>
            <person name="Cao W."/>
        </authorList>
    </citation>
    <scope>NUCLEOTIDE SEQUENCE</scope>
    <source>
        <strain evidence="2">Rmic-2018</strain>
        <tissue evidence="2">Larvae</tissue>
    </source>
</reference>
<accession>A0A9J6F5E8</accession>
<protein>
    <recommendedName>
        <fullName evidence="4">Secreted protein</fullName>
    </recommendedName>
</protein>
<dbReference type="AlphaFoldDB" id="A0A9J6F5E8"/>
<evidence type="ECO:0000256" key="1">
    <source>
        <dbReference type="SAM" id="SignalP"/>
    </source>
</evidence>
<keyword evidence="1" id="KW-0732">Signal</keyword>
<feature type="signal peptide" evidence="1">
    <location>
        <begin position="1"/>
        <end position="24"/>
    </location>
</feature>
<evidence type="ECO:0000313" key="3">
    <source>
        <dbReference type="Proteomes" id="UP000821866"/>
    </source>
</evidence>
<proteinExistence type="predicted"/>
<comment type="caution">
    <text evidence="2">The sequence shown here is derived from an EMBL/GenBank/DDBJ whole genome shotgun (WGS) entry which is preliminary data.</text>
</comment>
<evidence type="ECO:0000313" key="2">
    <source>
        <dbReference type="EMBL" id="KAH8041990.1"/>
    </source>
</evidence>
<reference evidence="2" key="1">
    <citation type="journal article" date="2020" name="Cell">
        <title>Large-Scale Comparative Analyses of Tick Genomes Elucidate Their Genetic Diversity and Vector Capacities.</title>
        <authorList>
            <consortium name="Tick Genome and Microbiome Consortium (TIGMIC)"/>
            <person name="Jia N."/>
            <person name="Wang J."/>
            <person name="Shi W."/>
            <person name="Du L."/>
            <person name="Sun Y."/>
            <person name="Zhan W."/>
            <person name="Jiang J.F."/>
            <person name="Wang Q."/>
            <person name="Zhang B."/>
            <person name="Ji P."/>
            <person name="Bell-Sakyi L."/>
            <person name="Cui X.M."/>
            <person name="Yuan T.T."/>
            <person name="Jiang B.G."/>
            <person name="Yang W.F."/>
            <person name="Lam T.T."/>
            <person name="Chang Q.C."/>
            <person name="Ding S.J."/>
            <person name="Wang X.J."/>
            <person name="Zhu J.G."/>
            <person name="Ruan X.D."/>
            <person name="Zhao L."/>
            <person name="Wei J.T."/>
            <person name="Ye R.Z."/>
            <person name="Que T.C."/>
            <person name="Du C.H."/>
            <person name="Zhou Y.H."/>
            <person name="Cheng J.X."/>
            <person name="Dai P.F."/>
            <person name="Guo W.B."/>
            <person name="Han X.H."/>
            <person name="Huang E.J."/>
            <person name="Li L.F."/>
            <person name="Wei W."/>
            <person name="Gao Y.C."/>
            <person name="Liu J.Z."/>
            <person name="Shao H.Z."/>
            <person name="Wang X."/>
            <person name="Wang C.C."/>
            <person name="Yang T.C."/>
            <person name="Huo Q.B."/>
            <person name="Li W."/>
            <person name="Chen H.Y."/>
            <person name="Chen S.E."/>
            <person name="Zhou L.G."/>
            <person name="Ni X.B."/>
            <person name="Tian J.H."/>
            <person name="Sheng Y."/>
            <person name="Liu T."/>
            <person name="Pan Y.S."/>
            <person name="Xia L.Y."/>
            <person name="Li J."/>
            <person name="Zhao F."/>
            <person name="Cao W.C."/>
        </authorList>
    </citation>
    <scope>NUCLEOTIDE SEQUENCE</scope>
    <source>
        <strain evidence="2">Rmic-2018</strain>
    </source>
</reference>
<evidence type="ECO:0008006" key="4">
    <source>
        <dbReference type="Google" id="ProtNLM"/>
    </source>
</evidence>
<sequence length="122" mass="13256">MDAKTVFLLALSAVLTDMVQDVAPALVDFGRRSAYACEPHHASSCLSFIATPDNHMKVTSADCFQGYPFPRSPAASVVVWPNHLAPSHCFAGDVIHTTAKLPLSKRVGDLRKDYCCLDSSLY</sequence>
<feature type="chain" id="PRO_5039949032" description="Secreted protein" evidence="1">
    <location>
        <begin position="25"/>
        <end position="122"/>
    </location>
</feature>
<organism evidence="2 3">
    <name type="scientific">Rhipicephalus microplus</name>
    <name type="common">Cattle tick</name>
    <name type="synonym">Boophilus microplus</name>
    <dbReference type="NCBI Taxonomy" id="6941"/>
    <lineage>
        <taxon>Eukaryota</taxon>
        <taxon>Metazoa</taxon>
        <taxon>Ecdysozoa</taxon>
        <taxon>Arthropoda</taxon>
        <taxon>Chelicerata</taxon>
        <taxon>Arachnida</taxon>
        <taxon>Acari</taxon>
        <taxon>Parasitiformes</taxon>
        <taxon>Ixodida</taxon>
        <taxon>Ixodoidea</taxon>
        <taxon>Ixodidae</taxon>
        <taxon>Rhipicephalinae</taxon>
        <taxon>Rhipicephalus</taxon>
        <taxon>Boophilus</taxon>
    </lineage>
</organism>
<dbReference type="EMBL" id="JABSTU010000001">
    <property type="protein sequence ID" value="KAH8041990.1"/>
    <property type="molecule type" value="Genomic_DNA"/>
</dbReference>